<sequence length="106" mass="11655">MSTEQITSSIENIENEAEKTLEQARSRAGDIILKAKEEASRVISSEVPLDDVKGECEQILKEARKKADKDIEASKKKASEMRAGVSKKVGKITERIVNIITGAKQV</sequence>
<dbReference type="EMBL" id="BARS01004740">
    <property type="protein sequence ID" value="GAF82793.1"/>
    <property type="molecule type" value="Genomic_DNA"/>
</dbReference>
<reference evidence="1" key="1">
    <citation type="journal article" date="2014" name="Front. Microbiol.">
        <title>High frequency of phylogenetically diverse reductive dehalogenase-homologous genes in deep subseafloor sedimentary metagenomes.</title>
        <authorList>
            <person name="Kawai M."/>
            <person name="Futagami T."/>
            <person name="Toyoda A."/>
            <person name="Takaki Y."/>
            <person name="Nishi S."/>
            <person name="Hori S."/>
            <person name="Arai W."/>
            <person name="Tsubouchi T."/>
            <person name="Morono Y."/>
            <person name="Uchiyama I."/>
            <person name="Ito T."/>
            <person name="Fujiyama A."/>
            <person name="Inagaki F."/>
            <person name="Takami H."/>
        </authorList>
    </citation>
    <scope>NUCLEOTIDE SEQUENCE</scope>
    <source>
        <strain evidence="1">Expedition CK06-06</strain>
    </source>
</reference>
<dbReference type="AlphaFoldDB" id="X0SNX0"/>
<accession>X0SNX0</accession>
<evidence type="ECO:0008006" key="2">
    <source>
        <dbReference type="Google" id="ProtNLM"/>
    </source>
</evidence>
<organism evidence="1">
    <name type="scientific">marine sediment metagenome</name>
    <dbReference type="NCBI Taxonomy" id="412755"/>
    <lineage>
        <taxon>unclassified sequences</taxon>
        <taxon>metagenomes</taxon>
        <taxon>ecological metagenomes</taxon>
    </lineage>
</organism>
<gene>
    <name evidence="1" type="ORF">S01H1_09267</name>
</gene>
<name>X0SNX0_9ZZZZ</name>
<protein>
    <recommendedName>
        <fullName evidence="2">ATP synthase archaeal subunit H</fullName>
    </recommendedName>
</protein>
<proteinExistence type="predicted"/>
<comment type="caution">
    <text evidence="1">The sequence shown here is derived from an EMBL/GenBank/DDBJ whole genome shotgun (WGS) entry which is preliminary data.</text>
</comment>
<evidence type="ECO:0000313" key="1">
    <source>
        <dbReference type="EMBL" id="GAF82793.1"/>
    </source>
</evidence>